<comment type="caution">
    <text evidence="2">The sequence shown here is derived from an EMBL/GenBank/DDBJ whole genome shotgun (WGS) entry which is preliminary data.</text>
</comment>
<reference evidence="2 3" key="1">
    <citation type="submission" date="2021-11" db="EMBL/GenBank/DDBJ databases">
        <title>Genomic of Niabella pedocola.</title>
        <authorList>
            <person name="Wu T."/>
        </authorList>
    </citation>
    <scope>NUCLEOTIDE SEQUENCE [LARGE SCALE GENOMIC DNA]</scope>
    <source>
        <strain evidence="2 3">JCM 31011</strain>
    </source>
</reference>
<dbReference type="InterPro" id="IPR011083">
    <property type="entry name" value="Phage_tail_collar_dom"/>
</dbReference>
<dbReference type="EMBL" id="JAJNEC010000005">
    <property type="protein sequence ID" value="MCD2423527.1"/>
    <property type="molecule type" value="Genomic_DNA"/>
</dbReference>
<gene>
    <name evidence="2" type="ORF">LQ567_12190</name>
</gene>
<evidence type="ECO:0000259" key="1">
    <source>
        <dbReference type="Pfam" id="PF07484"/>
    </source>
</evidence>
<sequence length="173" mass="18178">MEPYLSMIVLFGCNFAPRGWAFCQGQILSIAQNTALFSLLGTTYGGNGQTTFALPDLRGRVPIGFGQGPGLSNYVLGQLGGIENVTLTINQIPAHTHALMATAEAGDTSDPTGAFPANTGALDKEYKQAPVNKAAMNAAAVETKGGSQPHTIMQPYLALNYCIALEGIFPSRN</sequence>
<dbReference type="SUPFAM" id="SSF88874">
    <property type="entry name" value="Receptor-binding domain of short tail fibre protein gp12"/>
    <property type="match status" value="1"/>
</dbReference>
<dbReference type="InterPro" id="IPR037053">
    <property type="entry name" value="Phage_tail_collar_dom_sf"/>
</dbReference>
<dbReference type="Gene3D" id="3.90.1340.10">
    <property type="entry name" value="Phage tail collar domain"/>
    <property type="match status" value="1"/>
</dbReference>
<dbReference type="Proteomes" id="UP001199816">
    <property type="component" value="Unassembled WGS sequence"/>
</dbReference>
<evidence type="ECO:0000313" key="3">
    <source>
        <dbReference type="Proteomes" id="UP001199816"/>
    </source>
</evidence>
<evidence type="ECO:0000313" key="2">
    <source>
        <dbReference type="EMBL" id="MCD2423527.1"/>
    </source>
</evidence>
<dbReference type="RefSeq" id="WP_231004788.1">
    <property type="nucleotide sequence ID" value="NZ_JAJNEC010000005.1"/>
</dbReference>
<dbReference type="Pfam" id="PF07484">
    <property type="entry name" value="Collar"/>
    <property type="match status" value="1"/>
</dbReference>
<keyword evidence="3" id="KW-1185">Reference proteome</keyword>
<proteinExistence type="predicted"/>
<organism evidence="2 3">
    <name type="scientific">Niabella pedocola</name>
    <dbReference type="NCBI Taxonomy" id="1752077"/>
    <lineage>
        <taxon>Bacteria</taxon>
        <taxon>Pseudomonadati</taxon>
        <taxon>Bacteroidota</taxon>
        <taxon>Chitinophagia</taxon>
        <taxon>Chitinophagales</taxon>
        <taxon>Chitinophagaceae</taxon>
        <taxon>Niabella</taxon>
    </lineage>
</organism>
<accession>A0ABS8PT86</accession>
<protein>
    <submittedName>
        <fullName evidence="2">Tail fiber protein</fullName>
    </submittedName>
</protein>
<name>A0ABS8PT86_9BACT</name>
<feature type="domain" description="Phage tail collar" evidence="1">
    <location>
        <begin position="7"/>
        <end position="62"/>
    </location>
</feature>